<dbReference type="InterPro" id="IPR011993">
    <property type="entry name" value="PH-like_dom_sf"/>
</dbReference>
<dbReference type="GO" id="GO:0031267">
    <property type="term" value="F:small GTPase binding"/>
    <property type="evidence" value="ECO:0007669"/>
    <property type="project" value="EnsemblFungi"/>
</dbReference>
<dbReference type="GO" id="GO:0009268">
    <property type="term" value="P:response to pH"/>
    <property type="evidence" value="ECO:0007669"/>
    <property type="project" value="EnsemblFungi"/>
</dbReference>
<dbReference type="RefSeq" id="XP_003667476.1">
    <property type="nucleotide sequence ID" value="XM_003667428.1"/>
</dbReference>
<dbReference type="Gene3D" id="2.30.29.30">
    <property type="entry name" value="Pleckstrin-homology domain (PH domain)/Phosphotyrosine-binding domain (PTB)"/>
    <property type="match status" value="1"/>
</dbReference>
<evidence type="ECO:0000259" key="6">
    <source>
        <dbReference type="PROSITE" id="PS50197"/>
    </source>
</evidence>
<dbReference type="InterPro" id="IPR001680">
    <property type="entry name" value="WD40_rpt"/>
</dbReference>
<protein>
    <recommendedName>
        <fullName evidence="4">Beige protein homolog 1</fullName>
    </recommendedName>
</protein>
<keyword evidence="9" id="KW-1185">Reference proteome</keyword>
<dbReference type="PROSITE" id="PS51783">
    <property type="entry name" value="PH_BEACH"/>
    <property type="match status" value="1"/>
</dbReference>
<evidence type="ECO:0000256" key="4">
    <source>
        <dbReference type="ARBA" id="ARBA00073334"/>
    </source>
</evidence>
<dbReference type="InterPro" id="IPR015943">
    <property type="entry name" value="WD40/YVTN_repeat-like_dom_sf"/>
</dbReference>
<dbReference type="GO" id="GO:0005829">
    <property type="term" value="C:cytosol"/>
    <property type="evidence" value="ECO:0007669"/>
    <property type="project" value="EnsemblFungi"/>
</dbReference>
<evidence type="ECO:0000259" key="7">
    <source>
        <dbReference type="PROSITE" id="PS51783"/>
    </source>
</evidence>
<dbReference type="InterPro" id="IPR023362">
    <property type="entry name" value="PH-BEACH_dom"/>
</dbReference>
<dbReference type="InterPro" id="IPR013320">
    <property type="entry name" value="ConA-like_dom_sf"/>
</dbReference>
<keyword evidence="1 5" id="KW-0853">WD repeat</keyword>
<evidence type="ECO:0000256" key="5">
    <source>
        <dbReference type="PROSITE-ProRule" id="PRU00221"/>
    </source>
</evidence>
<reference evidence="8 9" key="1">
    <citation type="journal article" date="2011" name="Proc. Natl. Acad. Sci. U.S.A.">
        <title>Evolutionary erosion of yeast sex chromosomes by mating-type switching accidents.</title>
        <authorList>
            <person name="Gordon J.L."/>
            <person name="Armisen D."/>
            <person name="Proux-Wera E."/>
            <person name="Oheigeartaigh S.S."/>
            <person name="Byrne K.P."/>
            <person name="Wolfe K.H."/>
        </authorList>
    </citation>
    <scope>NUCLEOTIDE SEQUENCE [LARGE SCALE GENOMIC DNA]</scope>
    <source>
        <strain evidence="9">ATCC 10597 / BCRC 20456 / CBS 421 / NBRC 0211 / NRRL Y-12639</strain>
    </source>
</reference>
<name>G0W345_NAUDC</name>
<dbReference type="KEGG" id="ndi:NDAI_0A00750"/>
<dbReference type="STRING" id="1071378.G0W345"/>
<dbReference type="GeneID" id="11495371"/>
<dbReference type="Pfam" id="PF14844">
    <property type="entry name" value="PH_BEACH"/>
    <property type="match status" value="1"/>
</dbReference>
<dbReference type="InterPro" id="IPR036372">
    <property type="entry name" value="BEACH_dom_sf"/>
</dbReference>
<feature type="domain" description="BEACH" evidence="6">
    <location>
        <begin position="1533"/>
        <end position="1827"/>
    </location>
</feature>
<dbReference type="CDD" id="cd01201">
    <property type="entry name" value="PH_BEACH"/>
    <property type="match status" value="1"/>
</dbReference>
<dbReference type="SUPFAM" id="SSF50978">
    <property type="entry name" value="WD40 repeat-like"/>
    <property type="match status" value="1"/>
</dbReference>
<dbReference type="SMART" id="SM01026">
    <property type="entry name" value="Beach"/>
    <property type="match status" value="1"/>
</dbReference>
<organism evidence="8 9">
    <name type="scientific">Naumovozyma dairenensis (strain ATCC 10597 / BCRC 20456 / CBS 421 / NBRC 0211 / NRRL Y-12639)</name>
    <name type="common">Saccharomyces dairenensis</name>
    <dbReference type="NCBI Taxonomy" id="1071378"/>
    <lineage>
        <taxon>Eukaryota</taxon>
        <taxon>Fungi</taxon>
        <taxon>Dikarya</taxon>
        <taxon>Ascomycota</taxon>
        <taxon>Saccharomycotina</taxon>
        <taxon>Saccharomycetes</taxon>
        <taxon>Saccharomycetales</taxon>
        <taxon>Saccharomycetaceae</taxon>
        <taxon>Naumovozyma</taxon>
    </lineage>
</organism>
<dbReference type="eggNOG" id="KOG1786">
    <property type="taxonomic scope" value="Eukaryota"/>
</dbReference>
<dbReference type="GO" id="GO:0006886">
    <property type="term" value="P:intracellular protein transport"/>
    <property type="evidence" value="ECO:0007669"/>
    <property type="project" value="EnsemblFungi"/>
</dbReference>
<gene>
    <name evidence="8" type="primary">NDAI0A00750</name>
    <name evidence="8" type="ordered locus">NDAI_0A00750</name>
</gene>
<dbReference type="PANTHER" id="PTHR13743">
    <property type="entry name" value="BEIGE/BEACH-RELATED"/>
    <property type="match status" value="1"/>
</dbReference>
<dbReference type="SUPFAM" id="SSF50729">
    <property type="entry name" value="PH domain-like"/>
    <property type="match status" value="1"/>
</dbReference>
<dbReference type="PANTHER" id="PTHR13743:SF123">
    <property type="entry name" value="PROTEIN FAN"/>
    <property type="match status" value="1"/>
</dbReference>
<evidence type="ECO:0000313" key="8">
    <source>
        <dbReference type="EMBL" id="CCD22233.1"/>
    </source>
</evidence>
<dbReference type="OrthoDB" id="26681at2759"/>
<dbReference type="GO" id="GO:0031505">
    <property type="term" value="P:fungal-type cell wall organization"/>
    <property type="evidence" value="ECO:0007669"/>
    <property type="project" value="EnsemblFungi"/>
</dbReference>
<dbReference type="OMA" id="RAWCSAS"/>
<dbReference type="SUPFAM" id="SSF49899">
    <property type="entry name" value="Concanavalin A-like lectins/glucanases"/>
    <property type="match status" value="1"/>
</dbReference>
<sequence>MLEKNEEDELIPLLDQLLVLTPDDSIAMGSLPQREHIMQILMNFCPIQDTIPVSDRSKSNYQDCDVADYVNLELNHRFQLSCTDNIFQISDDTLWLELLNNKWNSKKYIIALQIIIALTRNSLIDKQLLGKIPNFKSNLYNRLLTDPSEGTDFNILDKLSELYSVVLSVDCVSQDILNLYTHVHNNFLRSTLESLATQITDPLCDTYLQFSDSYITLPKYPRLMENLSLQFSISFDNIVSNRFMSLNKNIHLEIHGGQFSISNNNFILVLFDDFELIPYTLYSITLVMENREMVLYIDGDFINKISIFEHINSNKSGISIDLGSNISSFRLYRCCVWNLSLNAECIKILYLKSYIPDIISVNNHSLSKLVSAALLESIYQSLASPDVKYSTFLRRINVLNSQNLIINFTATDQVLKEEKNTKDIETTKKIQNYTLLDNDPDNDDIFGSNKIYYYKSSALVSMFISVNSIRLILCEFKKCADLKTLFALITHLFTLLQHPQLEKWFNEEFGFPVLAHSLITEVIQRLEEPLSIEFTNLFMTQCGINLDDPTDSILKNEIIWVNLVFNIHLWYFTSTEKKQIHPSVEIIRFIFFQVINLLETSKYKSYNLKILRKMEFIQKLSYQQHSIAGKSPNELIELKPDVTNVYLSLLKDNINKRDIQWYLNFAYYELKCKHVQTVDTVLLALDKTFENIMCENETNNLLIFVNSVSFKFLTMTLEEFATQSADPTLLLSIILKYLLVNKSLLNGSNGDTTANQLLAIFRKIDLIYCEKIVYLFYQYSLGNFKTSQSDLLLSGFMKESARDDKEIKANKLICISIRLLEWAVLNDVSTTFQIGLENFVFVMMKEVSALEKVDCNRPFFDPQTSNIPHYLLDLLLTMSKPQNSNIYEKGTLKIREILQNIIMHNLSNLDNASFEKSIQTLLNLGNQSHYLSIQFYNKKNNYFDLSIIKLIIPLVFDQFVNIGEVFPSILEERPYLLPNLLTLFDLVGHYMKITRMDGHFLLACHECIMQCLETIFTGTKQRIRNVSKPPFVALGKNHFFFIMYAVLKKQINWDTETSSLFYRSFLLYQQLLFTPSNNIFDENELSFLLIFLGSQLQQSPSNSLLISVIRTLLVHRRNSIKNIAKFLDLSNESAIQVLLNKCISLNDSEMISLLKKDSLSLFDRDQQERLLVFILKEINNCEEIKSLDDQHLFKQLYAMKQGSDELNYKDSLQLLELFHKDTEPFTNKILRFYVKWVSNISADMEEDSIVNIDKLGHIHFQLDQFLKVQNMYSSHSEWVLDNAEDINRSRRRLLPLYSPGERDIVKVEKKASSDLKNQTTRTSRSFSDAGSYDLLLDMDLTDPEFQDNMDENRNILKLLNETDSIKQIWNCCQVIGLDIQEGILIMGHFYVYFVSGYYFSKSKQKILKLVEAHDVNAKLISSSSNPNQDIPKVREVHVWNLFQMTFVIKKPFLLRDVAIEVLFENRVSCFFSFNDCASRNSVYHAFERLPKNHNIDPVFLNVLSVLKSNSSTIGSRNGISKLSLTKKFVNAIASSSDLVDGLHVTRMWQNGELSNFYYLNILNTLAGRSFNDLTQYPVFPWVIADYTSENLDLSNPKSYRDLSKPMGAQTERRRNEFIERYEALHSLNDPQSPPFHYGTHYSSAMIVSSFLIRLKPFIDSFLLLQDGKINHPDRLFNSVERAWSSSSAENTTDVRELIPEFFFLPELFININNFDFGKDHNKSKVNNVALPPWANNDPKVFIRKNREALESSYVSENLHKWIDLIFGFKQKGERAIEAVNVFNRLSYPGSVNLENIDDENERRAVVGIIHNFGQTPLQLFEEPHPPRSFTDIHHIDQKCWDEVPDVATKITGKAWGDPTGDNHSIQYINYRRSQHTKKLYCDGFPFLNFQYLDESTRFHIKLGSLLSLEINEVIFTNVHETEITSFLFISTELFSTGDSSGLIKIWKLDKFKQLKHLGNLYGHLSEIKEMHSYDNQNSLLSLDTSGTVILWDLMDHQPIRILTKNGLHISTSNNQGIIGIVDFTNNLKLFNLNGLSYDIKFKANGMITSLAFASFESLVTMTQNHMYWKEEAIILLGMSAGEVEIYELECFESVWKLKFLRRLHSGEKIPITCINSYIYKENKVSVHVSKKSTIKLNIAAGDCKGNLYTW</sequence>
<dbReference type="InterPro" id="IPR036322">
    <property type="entry name" value="WD40_repeat_dom_sf"/>
</dbReference>
<dbReference type="InterPro" id="IPR000409">
    <property type="entry name" value="BEACH_dom"/>
</dbReference>
<proteinExistence type="predicted"/>
<dbReference type="InterPro" id="IPR050865">
    <property type="entry name" value="BEACH_Domain"/>
</dbReference>
<dbReference type="Proteomes" id="UP000000689">
    <property type="component" value="Chromosome 1"/>
</dbReference>
<feature type="repeat" description="WD" evidence="5">
    <location>
        <begin position="1960"/>
        <end position="2001"/>
    </location>
</feature>
<dbReference type="SUPFAM" id="SSF81837">
    <property type="entry name" value="BEACH domain"/>
    <property type="match status" value="1"/>
</dbReference>
<evidence type="ECO:0000256" key="1">
    <source>
        <dbReference type="ARBA" id="ARBA00022574"/>
    </source>
</evidence>
<dbReference type="HOGENOM" id="CLU_000175_3_1_1"/>
<dbReference type="Pfam" id="PF02138">
    <property type="entry name" value="Beach"/>
    <property type="match status" value="1"/>
</dbReference>
<evidence type="ECO:0000256" key="3">
    <source>
        <dbReference type="ARBA" id="ARBA00054699"/>
    </source>
</evidence>
<accession>G0W345</accession>
<dbReference type="FunFam" id="1.10.1540.10:FF:000001">
    <property type="entry name" value="neurobeachin isoform X1"/>
    <property type="match status" value="1"/>
</dbReference>
<dbReference type="GO" id="GO:0005770">
    <property type="term" value="C:late endosome"/>
    <property type="evidence" value="ECO:0007669"/>
    <property type="project" value="EnsemblFungi"/>
</dbReference>
<dbReference type="SMART" id="SM00320">
    <property type="entry name" value="WD40"/>
    <property type="match status" value="2"/>
</dbReference>
<dbReference type="Gene3D" id="1.10.1540.10">
    <property type="entry name" value="BEACH domain"/>
    <property type="match status" value="1"/>
</dbReference>
<evidence type="ECO:0000313" key="9">
    <source>
        <dbReference type="Proteomes" id="UP000000689"/>
    </source>
</evidence>
<dbReference type="CDD" id="cd06071">
    <property type="entry name" value="Beach"/>
    <property type="match status" value="1"/>
</dbReference>
<comment type="function">
    <text evidence="3">May be involved in protein sorting and cell wall formation.</text>
</comment>
<dbReference type="PROSITE" id="PS50197">
    <property type="entry name" value="BEACH"/>
    <property type="match status" value="1"/>
</dbReference>
<evidence type="ECO:0000256" key="2">
    <source>
        <dbReference type="ARBA" id="ARBA00022737"/>
    </source>
</evidence>
<dbReference type="EMBL" id="HE580267">
    <property type="protein sequence ID" value="CCD22233.1"/>
    <property type="molecule type" value="Genomic_DNA"/>
</dbReference>
<dbReference type="GO" id="GO:0006897">
    <property type="term" value="P:endocytosis"/>
    <property type="evidence" value="ECO:0007669"/>
    <property type="project" value="EnsemblFungi"/>
</dbReference>
<feature type="domain" description="BEACH-type PH" evidence="7">
    <location>
        <begin position="1360"/>
        <end position="1487"/>
    </location>
</feature>
<dbReference type="Gene3D" id="2.130.10.10">
    <property type="entry name" value="YVTN repeat-like/Quinoprotein amine dehydrogenase"/>
    <property type="match status" value="1"/>
</dbReference>
<dbReference type="PROSITE" id="PS50082">
    <property type="entry name" value="WD_REPEATS_2"/>
    <property type="match status" value="1"/>
</dbReference>
<keyword evidence="2" id="KW-0677">Repeat</keyword>